<dbReference type="AlphaFoldDB" id="A0A6S7J3F5"/>
<dbReference type="Gene3D" id="3.60.10.10">
    <property type="entry name" value="Endonuclease/exonuclease/phosphatase"/>
    <property type="match status" value="1"/>
</dbReference>
<accession>A0A6S7J3F5</accession>
<comment type="caution">
    <text evidence="1">The sequence shown here is derived from an EMBL/GenBank/DDBJ whole genome shotgun (WGS) entry which is preliminary data.</text>
</comment>
<dbReference type="OrthoDB" id="387657at2759"/>
<proteinExistence type="predicted"/>
<evidence type="ECO:0000313" key="1">
    <source>
        <dbReference type="EMBL" id="CAB4024514.1"/>
    </source>
</evidence>
<name>A0A6S7J3F5_PARCT</name>
<evidence type="ECO:0000313" key="2">
    <source>
        <dbReference type="Proteomes" id="UP001152795"/>
    </source>
</evidence>
<organism evidence="1 2">
    <name type="scientific">Paramuricea clavata</name>
    <name type="common">Red gorgonian</name>
    <name type="synonym">Violescent sea-whip</name>
    <dbReference type="NCBI Taxonomy" id="317549"/>
    <lineage>
        <taxon>Eukaryota</taxon>
        <taxon>Metazoa</taxon>
        <taxon>Cnidaria</taxon>
        <taxon>Anthozoa</taxon>
        <taxon>Octocorallia</taxon>
        <taxon>Malacalcyonacea</taxon>
        <taxon>Plexauridae</taxon>
        <taxon>Paramuricea</taxon>
    </lineage>
</organism>
<protein>
    <submittedName>
        <fullName evidence="1">Uncharacterized protein</fullName>
    </submittedName>
</protein>
<reference evidence="1" key="1">
    <citation type="submission" date="2020-04" db="EMBL/GenBank/DDBJ databases">
        <authorList>
            <person name="Alioto T."/>
            <person name="Alioto T."/>
            <person name="Gomez Garrido J."/>
        </authorList>
    </citation>
    <scope>NUCLEOTIDE SEQUENCE</scope>
    <source>
        <strain evidence="1">A484AB</strain>
    </source>
</reference>
<dbReference type="SUPFAM" id="SSF56219">
    <property type="entry name" value="DNase I-like"/>
    <property type="match status" value="1"/>
</dbReference>
<gene>
    <name evidence="1" type="ORF">PACLA_8A019743</name>
</gene>
<dbReference type="InterPro" id="IPR036691">
    <property type="entry name" value="Endo/exonu/phosph_ase_sf"/>
</dbReference>
<sequence>MSHHIPLSKAGESDESPRVLLHIQIEYEHHEIFFMVVHFSTNKKLQCQNAMRLINFVSSTGADRTVIVGDFNTYSDYEWPVAAVLNGFFLPNGCPKPVGFEPVGAEQGYGFDDSWPMTNLDKKGGLTFSNMPSPGLVNRPDRVLVSRVGLDPVKTTLLGQGQGYKNGYSSWNYVSRLKTISRMSKRQWNGDRLNYTCHLDCGPRGSCRCGVCVGGGNALNCDLPDCTECTAAHYNIILFMYYFLIIYLIGAIYLAFCIYAKHTQIRGLRKLMLCPRWFGCKHFTVYLVVGFVIFFSLVKVGLSDMIALSLNRIPEEMFPSDHLMVVSEIKVTYH</sequence>
<keyword evidence="2" id="KW-1185">Reference proteome</keyword>
<dbReference type="Proteomes" id="UP001152795">
    <property type="component" value="Unassembled WGS sequence"/>
</dbReference>
<dbReference type="EMBL" id="CACRXK020013074">
    <property type="protein sequence ID" value="CAB4024514.1"/>
    <property type="molecule type" value="Genomic_DNA"/>
</dbReference>